<feature type="compositionally biased region" description="Polar residues" evidence="1">
    <location>
        <begin position="67"/>
        <end position="79"/>
    </location>
</feature>
<gene>
    <name evidence="2" type="ORF">QE152_g7933</name>
</gene>
<evidence type="ECO:0000256" key="1">
    <source>
        <dbReference type="SAM" id="MobiDB-lite"/>
    </source>
</evidence>
<protein>
    <recommendedName>
        <fullName evidence="4">Integrase catalytic domain-containing protein</fullName>
    </recommendedName>
</protein>
<sequence>MHGNSSAGILQQESNTKNDSNGGKSNDDGENNMDVEERTPPEQGQNIQPKDRQVLSEVQVRKRSKTSKNALSTWEQKLNGSKREKDVQYKGKKKHSEGWVYDRPRPGRFLSDPCKRGLKGQSTVKCSTITEERRRKIFNQFWTNMSWEEKKMHVKGLVKIREDIVVCKRMFPGTLGLKERTVVEWVKDDLENTNETTISEGPKLNRKCLVRQAKSSKYDIHLKSFFDGLPKMESHYCRRSSNKLYLEPLWLTKSALYNFYKIDYCLTKQTEAVSNAKFYATFDNLNLSLFPPKKDECDHCVGFRSNNVTQEEYTRHQTLKEVARAEKSKDKVTDNVKVFTIDLQSVLLSPKTNVSSMYFKTKLIVHNFTIYNLKTKEVYCYLWNESEGQLTANEFSSILVNFLEVEVFPKNCTTNNIIIYSDGCSGQNRNVTLSNALLHVATLYETVIIQKYLLKGHTQMEVDSVHSAIERIVRKSKINLPADYIEICRKARRNPFPYNVHYLTHEFFKNFKLINQYYSSIRPGRTTGDPVVSNINGLKYENGSIQYKLRHTSEWTDLPRRIWKPVSNTPISSVPVLYGSRLKIKKEKYEHLMILLKGINQEYHDFYKNLPHY</sequence>
<dbReference type="EMBL" id="JASPKY010000060">
    <property type="protein sequence ID" value="KAK9744311.1"/>
    <property type="molecule type" value="Genomic_DNA"/>
</dbReference>
<dbReference type="PANTHER" id="PTHR10773:SF19">
    <property type="match status" value="1"/>
</dbReference>
<dbReference type="PANTHER" id="PTHR10773">
    <property type="entry name" value="DNA-DIRECTED RNA POLYMERASES I, II, AND III SUBUNIT RPABC2"/>
    <property type="match status" value="1"/>
</dbReference>
<comment type="caution">
    <text evidence="2">The sequence shown here is derived from an EMBL/GenBank/DDBJ whole genome shotgun (WGS) entry which is preliminary data.</text>
</comment>
<evidence type="ECO:0000313" key="3">
    <source>
        <dbReference type="Proteomes" id="UP001458880"/>
    </source>
</evidence>
<accession>A0AAW1MDU0</accession>
<dbReference type="Proteomes" id="UP001458880">
    <property type="component" value="Unassembled WGS sequence"/>
</dbReference>
<evidence type="ECO:0008006" key="4">
    <source>
        <dbReference type="Google" id="ProtNLM"/>
    </source>
</evidence>
<feature type="region of interest" description="Disordered" evidence="1">
    <location>
        <begin position="1"/>
        <end position="100"/>
    </location>
</feature>
<dbReference type="AlphaFoldDB" id="A0AAW1MDU0"/>
<organism evidence="2 3">
    <name type="scientific">Popillia japonica</name>
    <name type="common">Japanese beetle</name>
    <dbReference type="NCBI Taxonomy" id="7064"/>
    <lineage>
        <taxon>Eukaryota</taxon>
        <taxon>Metazoa</taxon>
        <taxon>Ecdysozoa</taxon>
        <taxon>Arthropoda</taxon>
        <taxon>Hexapoda</taxon>
        <taxon>Insecta</taxon>
        <taxon>Pterygota</taxon>
        <taxon>Neoptera</taxon>
        <taxon>Endopterygota</taxon>
        <taxon>Coleoptera</taxon>
        <taxon>Polyphaga</taxon>
        <taxon>Scarabaeiformia</taxon>
        <taxon>Scarabaeidae</taxon>
        <taxon>Rutelinae</taxon>
        <taxon>Popillia</taxon>
    </lineage>
</organism>
<reference evidence="2 3" key="1">
    <citation type="journal article" date="2024" name="BMC Genomics">
        <title>De novo assembly and annotation of Popillia japonica's genome with initial clues to its potential as an invasive pest.</title>
        <authorList>
            <person name="Cucini C."/>
            <person name="Boschi S."/>
            <person name="Funari R."/>
            <person name="Cardaioli E."/>
            <person name="Iannotti N."/>
            <person name="Marturano G."/>
            <person name="Paoli F."/>
            <person name="Bruttini M."/>
            <person name="Carapelli A."/>
            <person name="Frati F."/>
            <person name="Nardi F."/>
        </authorList>
    </citation>
    <scope>NUCLEOTIDE SEQUENCE [LARGE SCALE GENOMIC DNA]</scope>
    <source>
        <strain evidence="2">DMR45628</strain>
    </source>
</reference>
<feature type="compositionally biased region" description="Polar residues" evidence="1">
    <location>
        <begin position="1"/>
        <end position="24"/>
    </location>
</feature>
<evidence type="ECO:0000313" key="2">
    <source>
        <dbReference type="EMBL" id="KAK9744311.1"/>
    </source>
</evidence>
<name>A0AAW1MDU0_POPJA</name>
<keyword evidence="3" id="KW-1185">Reference proteome</keyword>
<proteinExistence type="predicted"/>